<dbReference type="EMBL" id="JARZHI010000004">
    <property type="protein sequence ID" value="MDI1429320.1"/>
    <property type="molecule type" value="Genomic_DNA"/>
</dbReference>
<organism evidence="2 3">
    <name type="scientific">Polyangium sorediatum</name>
    <dbReference type="NCBI Taxonomy" id="889274"/>
    <lineage>
        <taxon>Bacteria</taxon>
        <taxon>Pseudomonadati</taxon>
        <taxon>Myxococcota</taxon>
        <taxon>Polyangia</taxon>
        <taxon>Polyangiales</taxon>
        <taxon>Polyangiaceae</taxon>
        <taxon>Polyangium</taxon>
    </lineage>
</organism>
<dbReference type="PANTHER" id="PTHR43581">
    <property type="entry name" value="ATP/GTP PHOSPHATASE"/>
    <property type="match status" value="1"/>
</dbReference>
<reference evidence="2 3" key="1">
    <citation type="submission" date="2023-04" db="EMBL/GenBank/DDBJ databases">
        <title>The genome sequence of Polyangium sorediatum DSM14670.</title>
        <authorList>
            <person name="Zhang X."/>
        </authorList>
    </citation>
    <scope>NUCLEOTIDE SEQUENCE [LARGE SCALE GENOMIC DNA]</scope>
    <source>
        <strain evidence="2 3">DSM 14670</strain>
    </source>
</reference>
<dbReference type="Gene3D" id="3.40.50.300">
    <property type="entry name" value="P-loop containing nucleotide triphosphate hydrolases"/>
    <property type="match status" value="2"/>
</dbReference>
<evidence type="ECO:0000313" key="3">
    <source>
        <dbReference type="Proteomes" id="UP001160301"/>
    </source>
</evidence>
<dbReference type="InterPro" id="IPR003593">
    <property type="entry name" value="AAA+_ATPase"/>
</dbReference>
<evidence type="ECO:0000259" key="1">
    <source>
        <dbReference type="SMART" id="SM00382"/>
    </source>
</evidence>
<name>A0ABT6NM67_9BACT</name>
<comment type="caution">
    <text evidence="2">The sequence shown here is derived from an EMBL/GenBank/DDBJ whole genome shotgun (WGS) entry which is preliminary data.</text>
</comment>
<dbReference type="InterPro" id="IPR038729">
    <property type="entry name" value="Rad50/SbcC_AAA"/>
</dbReference>
<dbReference type="InterPro" id="IPR051396">
    <property type="entry name" value="Bact_Antivir_Def_Nuclease"/>
</dbReference>
<dbReference type="RefSeq" id="WP_136965787.1">
    <property type="nucleotide sequence ID" value="NZ_JARZHI010000004.1"/>
</dbReference>
<accession>A0ABT6NM67</accession>
<sequence length="455" mass="51111">MRVARLELSGIGPFEDAVFEVPEPPAGSSGELVFFEGPNGCGKTTIAQAIALAACPGVLVDAPGSDVRLPTIAWRRRFRNIEKHALITLDVDGRTKAVQAGASSISVQGSPYQMYFGDGDRVQRNFPPERSGVPSCVAYAFRGHQPTPVIDSPGPRELDVKHIRRRDLFFGEDPAAQFFGQLLVNLDYDRARTYAFIPRATGEEREKLEASQRSLDAAIHRFEVALSRVLDRRVEIRFELGRITPRFLFDDQEIPLDMLGEGLRSTLSWLADLLVRLELTPWERKDLSPFDQEFWLILDEVEVNLHPAMQARLFPTLRKLFPNARIYATVHSPFAVAAAGEGTVFSIRPRKDRLVAGPQTVIKLEPGQSLAWVVKEVFGIEQRFLDEETERKLEEHERAVNTLAAGHPIDWPSFLALRRWLMDLNEQVATLVAMREVEVQDAIDAKIEQVEDAAP</sequence>
<dbReference type="SMART" id="SM00382">
    <property type="entry name" value="AAA"/>
    <property type="match status" value="1"/>
</dbReference>
<dbReference type="Pfam" id="PF13476">
    <property type="entry name" value="AAA_23"/>
    <property type="match status" value="1"/>
</dbReference>
<dbReference type="InterPro" id="IPR003959">
    <property type="entry name" value="ATPase_AAA_core"/>
</dbReference>
<dbReference type="PANTHER" id="PTHR43581:SF4">
    <property type="entry name" value="ATP_GTP PHOSPHATASE"/>
    <property type="match status" value="1"/>
</dbReference>
<evidence type="ECO:0000313" key="2">
    <source>
        <dbReference type="EMBL" id="MDI1429320.1"/>
    </source>
</evidence>
<proteinExistence type="predicted"/>
<feature type="domain" description="AAA+ ATPase" evidence="1">
    <location>
        <begin position="29"/>
        <end position="350"/>
    </location>
</feature>
<dbReference type="Proteomes" id="UP001160301">
    <property type="component" value="Unassembled WGS sequence"/>
</dbReference>
<dbReference type="SUPFAM" id="SSF52540">
    <property type="entry name" value="P-loop containing nucleoside triphosphate hydrolases"/>
    <property type="match status" value="1"/>
</dbReference>
<protein>
    <submittedName>
        <fullName evidence="2">AAA family ATPase</fullName>
    </submittedName>
</protein>
<dbReference type="Pfam" id="PF13304">
    <property type="entry name" value="AAA_21"/>
    <property type="match status" value="1"/>
</dbReference>
<dbReference type="InterPro" id="IPR027417">
    <property type="entry name" value="P-loop_NTPase"/>
</dbReference>
<gene>
    <name evidence="2" type="ORF">QHF89_07435</name>
</gene>
<keyword evidence="3" id="KW-1185">Reference proteome</keyword>
<dbReference type="CDD" id="cd00267">
    <property type="entry name" value="ABC_ATPase"/>
    <property type="match status" value="1"/>
</dbReference>